<dbReference type="EMBL" id="CP031001">
    <property type="protein sequence ID" value="QHN76660.1"/>
    <property type="molecule type" value="Genomic_DNA"/>
</dbReference>
<accession>A0A6B9V5G7</accession>
<evidence type="ECO:0000313" key="1">
    <source>
        <dbReference type="EMBL" id="QHN76660.1"/>
    </source>
</evidence>
<organism evidence="1 2">
    <name type="scientific">Arachis hypogaea</name>
    <name type="common">Peanut</name>
    <dbReference type="NCBI Taxonomy" id="3818"/>
    <lineage>
        <taxon>Eukaryota</taxon>
        <taxon>Viridiplantae</taxon>
        <taxon>Streptophyta</taxon>
        <taxon>Embryophyta</taxon>
        <taxon>Tracheophyta</taxon>
        <taxon>Spermatophyta</taxon>
        <taxon>Magnoliopsida</taxon>
        <taxon>eudicotyledons</taxon>
        <taxon>Gunneridae</taxon>
        <taxon>Pentapetalae</taxon>
        <taxon>rosids</taxon>
        <taxon>fabids</taxon>
        <taxon>Fabales</taxon>
        <taxon>Fabaceae</taxon>
        <taxon>Papilionoideae</taxon>
        <taxon>50 kb inversion clade</taxon>
        <taxon>dalbergioids sensu lato</taxon>
        <taxon>Dalbergieae</taxon>
        <taxon>Pterocarpus clade</taxon>
        <taxon>Arachis</taxon>
    </lineage>
</organism>
<gene>
    <name evidence="1" type="ORF">DS421_19g645850</name>
</gene>
<reference evidence="1 2" key="1">
    <citation type="submission" date="2020-01" db="EMBL/GenBank/DDBJ databases">
        <title>Genome sequence of Arachis hypogaea, cultivar Shitouqi.</title>
        <authorList>
            <person name="Zhuang W."/>
            <person name="Chen H."/>
            <person name="Varshney R."/>
            <person name="Wang D."/>
            <person name="Ming R."/>
        </authorList>
    </citation>
    <scope>NUCLEOTIDE SEQUENCE [LARGE SCALE GENOMIC DNA]</scope>
    <source>
        <tissue evidence="1">Young leaf</tissue>
    </source>
</reference>
<evidence type="ECO:0000313" key="2">
    <source>
        <dbReference type="Proteomes" id="UP000464620"/>
    </source>
</evidence>
<proteinExistence type="predicted"/>
<protein>
    <submittedName>
        <fullName evidence="1">Uncharacterized protein</fullName>
    </submittedName>
</protein>
<sequence>MEPPPPFVCVSVSAASSFSFSFSAASPLSSSARLPFPGEIGARGLQLVRRGVAVVSSSSRYRLPTASGRFQGVEVEFVICDFWSLLDLRLNL</sequence>
<name>A0A6B9V5G7_ARAHY</name>
<dbReference type="Proteomes" id="UP000464620">
    <property type="component" value="Chromosome B09"/>
</dbReference>
<dbReference type="AlphaFoldDB" id="A0A6B9V5G7"/>